<reference evidence="8" key="1">
    <citation type="submission" date="2023-08" db="EMBL/GenBank/DDBJ databases">
        <authorList>
            <person name="Audoor S."/>
            <person name="Bilcke G."/>
        </authorList>
    </citation>
    <scope>NUCLEOTIDE SEQUENCE</scope>
</reference>
<dbReference type="GO" id="GO:0020037">
    <property type="term" value="F:heme binding"/>
    <property type="evidence" value="ECO:0007669"/>
    <property type="project" value="InterPro"/>
</dbReference>
<proteinExistence type="inferred from homology"/>
<comment type="caution">
    <text evidence="8">The sequence shown here is derived from an EMBL/GenBank/DDBJ whole genome shotgun (WGS) entry which is preliminary data.</text>
</comment>
<evidence type="ECO:0000259" key="7">
    <source>
        <dbReference type="PROSITE" id="PS01033"/>
    </source>
</evidence>
<dbReference type="InterPro" id="IPR050532">
    <property type="entry name" value="Globin-like_OT"/>
</dbReference>
<gene>
    <name evidence="8" type="ORF">CYCCA115_LOCUS18518</name>
</gene>
<evidence type="ECO:0000313" key="9">
    <source>
        <dbReference type="Proteomes" id="UP001295423"/>
    </source>
</evidence>
<organism evidence="8 9">
    <name type="scientific">Cylindrotheca closterium</name>
    <dbReference type="NCBI Taxonomy" id="2856"/>
    <lineage>
        <taxon>Eukaryota</taxon>
        <taxon>Sar</taxon>
        <taxon>Stramenopiles</taxon>
        <taxon>Ochrophyta</taxon>
        <taxon>Bacillariophyta</taxon>
        <taxon>Bacillariophyceae</taxon>
        <taxon>Bacillariophycidae</taxon>
        <taxon>Bacillariales</taxon>
        <taxon>Bacillariaceae</taxon>
        <taxon>Cylindrotheca</taxon>
    </lineage>
</organism>
<evidence type="ECO:0000256" key="1">
    <source>
        <dbReference type="ARBA" id="ARBA00022448"/>
    </source>
</evidence>
<dbReference type="CDD" id="cd01040">
    <property type="entry name" value="Mb-like"/>
    <property type="match status" value="2"/>
</dbReference>
<keyword evidence="9" id="KW-1185">Reference proteome</keyword>
<keyword evidence="4" id="KW-0479">Metal-binding</keyword>
<keyword evidence="5" id="KW-0408">Iron</keyword>
<protein>
    <recommendedName>
        <fullName evidence="7">Globin domain-containing protein</fullName>
    </recommendedName>
</protein>
<dbReference type="InterPro" id="IPR000971">
    <property type="entry name" value="Globin"/>
</dbReference>
<dbReference type="AlphaFoldDB" id="A0AAD2G2G5"/>
<feature type="domain" description="Globin" evidence="7">
    <location>
        <begin position="262"/>
        <end position="416"/>
    </location>
</feature>
<dbReference type="GO" id="GO:0046872">
    <property type="term" value="F:metal ion binding"/>
    <property type="evidence" value="ECO:0007669"/>
    <property type="project" value="UniProtKB-KW"/>
</dbReference>
<dbReference type="InterPro" id="IPR044399">
    <property type="entry name" value="Mb-like_M"/>
</dbReference>
<dbReference type="GO" id="GO:0019825">
    <property type="term" value="F:oxygen binding"/>
    <property type="evidence" value="ECO:0007669"/>
    <property type="project" value="InterPro"/>
</dbReference>
<dbReference type="EMBL" id="CAKOGP040002047">
    <property type="protein sequence ID" value="CAJ1960103.1"/>
    <property type="molecule type" value="Genomic_DNA"/>
</dbReference>
<dbReference type="Pfam" id="PF00042">
    <property type="entry name" value="Globin"/>
    <property type="match status" value="2"/>
</dbReference>
<dbReference type="PANTHER" id="PTHR46458:SF1">
    <property type="entry name" value="GEO09476P1"/>
    <property type="match status" value="1"/>
</dbReference>
<comment type="similarity">
    <text evidence="6">Belongs to the globin family.</text>
</comment>
<evidence type="ECO:0000256" key="4">
    <source>
        <dbReference type="ARBA" id="ARBA00022723"/>
    </source>
</evidence>
<feature type="domain" description="Globin" evidence="7">
    <location>
        <begin position="50"/>
        <end position="204"/>
    </location>
</feature>
<name>A0AAD2G2G5_9STRA</name>
<sequence>MATANEQAAHLITNSYFLTESAANLDPKIAEQNRIIAEQKKAFEERQAAENSKTPSELVVETWATVTKIPDYQKVAGEILFRRIFELNGDALAIFSFAQDYKPDDDALYKDPKFTAHSAGVVGTVTAAVGLLESGDMTTLVSVLKDLGGKHAKFNFTKVHYDLVGGSLLYTLEKALGDAFTPKVKESWVGVYDVISQQMMVGAAEAKALSHLSEEEKAEKKVAEAIVSGSYLLTEAAANKDKEIAEQNRLIAEQRKRFEQTGTSKTPNELVVETWATVTKIPDYQKVAGEILFRRIFELNGDALAIFSFAQDYKPDDDALYKDPKFTAHASAVVGTVTAAVGLLKAEDMTTLVSVLKDLGGKHAKFNFTKVQYDLVGGSLLYTLEKALGDAFTPGVKESWVGVYGVISEQMMAGAAEAKANSLAEKDEDVLWV</sequence>
<evidence type="ECO:0000256" key="3">
    <source>
        <dbReference type="ARBA" id="ARBA00022621"/>
    </source>
</evidence>
<dbReference type="InterPro" id="IPR009050">
    <property type="entry name" value="Globin-like_sf"/>
</dbReference>
<dbReference type="SUPFAM" id="SSF46458">
    <property type="entry name" value="Globin-like"/>
    <property type="match status" value="2"/>
</dbReference>
<keyword evidence="1 6" id="KW-0813">Transport</keyword>
<dbReference type="InterPro" id="IPR012292">
    <property type="entry name" value="Globin/Proto"/>
</dbReference>
<dbReference type="PANTHER" id="PTHR46458">
    <property type="entry name" value="BLR2807 PROTEIN"/>
    <property type="match status" value="1"/>
</dbReference>
<evidence type="ECO:0000256" key="6">
    <source>
        <dbReference type="RuleBase" id="RU000356"/>
    </source>
</evidence>
<evidence type="ECO:0000256" key="5">
    <source>
        <dbReference type="ARBA" id="ARBA00023004"/>
    </source>
</evidence>
<keyword evidence="3 6" id="KW-0561">Oxygen transport</keyword>
<evidence type="ECO:0000313" key="8">
    <source>
        <dbReference type="EMBL" id="CAJ1960103.1"/>
    </source>
</evidence>
<dbReference type="Proteomes" id="UP001295423">
    <property type="component" value="Unassembled WGS sequence"/>
</dbReference>
<dbReference type="PROSITE" id="PS01033">
    <property type="entry name" value="GLOBIN"/>
    <property type="match status" value="2"/>
</dbReference>
<dbReference type="GO" id="GO:0005344">
    <property type="term" value="F:oxygen carrier activity"/>
    <property type="evidence" value="ECO:0007669"/>
    <property type="project" value="UniProtKB-KW"/>
</dbReference>
<accession>A0AAD2G2G5</accession>
<dbReference type="Gene3D" id="1.10.490.10">
    <property type="entry name" value="Globins"/>
    <property type="match status" value="2"/>
</dbReference>
<keyword evidence="2 6" id="KW-0349">Heme</keyword>
<evidence type="ECO:0000256" key="2">
    <source>
        <dbReference type="ARBA" id="ARBA00022617"/>
    </source>
</evidence>